<dbReference type="PANTHER" id="PTHR40562">
    <property type="match status" value="1"/>
</dbReference>
<dbReference type="InterPro" id="IPR036922">
    <property type="entry name" value="Rieske_2Fe-2S_sf"/>
</dbReference>
<evidence type="ECO:0000256" key="2">
    <source>
        <dbReference type="ARBA" id="ARBA00023063"/>
    </source>
</evidence>
<dbReference type="Gene3D" id="2.102.10.10">
    <property type="entry name" value="Rieske [2Fe-2S] iron-sulphur domain"/>
    <property type="match status" value="1"/>
</dbReference>
<dbReference type="Pfam" id="PF13806">
    <property type="entry name" value="Rieske_2"/>
    <property type="match status" value="1"/>
</dbReference>
<dbReference type="InterPro" id="IPR017881">
    <property type="entry name" value="NirD"/>
</dbReference>
<dbReference type="CDD" id="cd03529">
    <property type="entry name" value="Rieske_NirD"/>
    <property type="match status" value="1"/>
</dbReference>
<evidence type="ECO:0000256" key="1">
    <source>
        <dbReference type="ARBA" id="ARBA00023002"/>
    </source>
</evidence>
<organism evidence="4 5">
    <name type="scientific">Kushneria pakistanensis</name>
    <dbReference type="NCBI Taxonomy" id="1508770"/>
    <lineage>
        <taxon>Bacteria</taxon>
        <taxon>Pseudomonadati</taxon>
        <taxon>Pseudomonadota</taxon>
        <taxon>Gammaproteobacteria</taxon>
        <taxon>Oceanospirillales</taxon>
        <taxon>Halomonadaceae</taxon>
        <taxon>Kushneria</taxon>
    </lineage>
</organism>
<protein>
    <submittedName>
        <fullName evidence="4">Nitrite reductase small subunit</fullName>
    </submittedName>
</protein>
<dbReference type="PROSITE" id="PS51300">
    <property type="entry name" value="NIRD"/>
    <property type="match status" value="1"/>
</dbReference>
<comment type="caution">
    <text evidence="4">The sequence shown here is derived from an EMBL/GenBank/DDBJ whole genome shotgun (WGS) entry which is preliminary data.</text>
</comment>
<dbReference type="NCBIfam" id="TIGR02378">
    <property type="entry name" value="nirD_assim_sml"/>
    <property type="match status" value="1"/>
</dbReference>
<evidence type="ECO:0000259" key="3">
    <source>
        <dbReference type="Pfam" id="PF13806"/>
    </source>
</evidence>
<dbReference type="PANTHER" id="PTHR40562:SF1">
    <property type="entry name" value="NITRITE REDUCTASE (NADH) SMALL SUBUNIT"/>
    <property type="match status" value="1"/>
</dbReference>
<dbReference type="InterPro" id="IPR012748">
    <property type="entry name" value="Rieske-like_NirD"/>
</dbReference>
<dbReference type="RefSeq" id="WP_189514780.1">
    <property type="nucleotide sequence ID" value="NZ_BMZM01000001.1"/>
</dbReference>
<evidence type="ECO:0000313" key="5">
    <source>
        <dbReference type="Proteomes" id="UP000604243"/>
    </source>
</evidence>
<gene>
    <name evidence="4" type="ORF">GCM10010082_04970</name>
</gene>
<name>A0ABQ3FBE1_9GAMM</name>
<dbReference type="Proteomes" id="UP000604243">
    <property type="component" value="Unassembled WGS sequence"/>
</dbReference>
<dbReference type="EMBL" id="BMZM01000001">
    <property type="protein sequence ID" value="GHC16984.1"/>
    <property type="molecule type" value="Genomic_DNA"/>
</dbReference>
<keyword evidence="5" id="KW-1185">Reference proteome</keyword>
<keyword evidence="1" id="KW-0560">Oxidoreductase</keyword>
<evidence type="ECO:0000313" key="4">
    <source>
        <dbReference type="EMBL" id="GHC16984.1"/>
    </source>
</evidence>
<keyword evidence="2" id="KW-0534">Nitrate assimilation</keyword>
<dbReference type="SUPFAM" id="SSF50022">
    <property type="entry name" value="ISP domain"/>
    <property type="match status" value="1"/>
</dbReference>
<proteinExistence type="predicted"/>
<reference evidence="5" key="1">
    <citation type="journal article" date="2019" name="Int. J. Syst. Evol. Microbiol.">
        <title>The Global Catalogue of Microorganisms (GCM) 10K type strain sequencing project: providing services to taxonomists for standard genome sequencing and annotation.</title>
        <authorList>
            <consortium name="The Broad Institute Genomics Platform"/>
            <consortium name="The Broad Institute Genome Sequencing Center for Infectious Disease"/>
            <person name="Wu L."/>
            <person name="Ma J."/>
        </authorList>
    </citation>
    <scope>NUCLEOTIDE SEQUENCE [LARGE SCALE GENOMIC DNA]</scope>
    <source>
        <strain evidence="5">KCTC 42082</strain>
    </source>
</reference>
<feature type="domain" description="Rieske-like [2Fe-2S]" evidence="3">
    <location>
        <begin position="14"/>
        <end position="119"/>
    </location>
</feature>
<accession>A0ABQ3FBE1</accession>
<sequence>MSTATAVKNATQVLCGVRDLVDYSGVVALHEGRQIALFYLPHGRDRHSAPEVFGIDNHDPFSKANVIGRGIIGDKNGELVVASPLYKQHFRLADGVCLEDDQVRLDTFEVRLEADRVVIA</sequence>